<dbReference type="InterPro" id="IPR011335">
    <property type="entry name" value="Restrct_endonuc-II-like"/>
</dbReference>
<evidence type="ECO:0000256" key="5">
    <source>
        <dbReference type="ARBA" id="ARBA00023204"/>
    </source>
</evidence>
<dbReference type="RefSeq" id="WP_317713268.1">
    <property type="nucleotide sequence ID" value="NZ_JAWLUM010000002.1"/>
</dbReference>
<feature type="region of interest" description="Disordered" evidence="7">
    <location>
        <begin position="1"/>
        <end position="21"/>
    </location>
</feature>
<evidence type="ECO:0000256" key="1">
    <source>
        <dbReference type="ARBA" id="ARBA00022722"/>
    </source>
</evidence>
<evidence type="ECO:0000256" key="6">
    <source>
        <dbReference type="ARBA" id="ARBA00029466"/>
    </source>
</evidence>
<accession>A0ABU4ETG0</accession>
<dbReference type="InterPro" id="IPR004603">
    <property type="entry name" value="DNA_mismatch_endonuc_vsr"/>
</dbReference>
<name>A0ABU4ETG0_WILMA</name>
<dbReference type="NCBIfam" id="TIGR00632">
    <property type="entry name" value="vsr"/>
    <property type="match status" value="1"/>
</dbReference>
<dbReference type="SUPFAM" id="SSF52980">
    <property type="entry name" value="Restriction endonuclease-like"/>
    <property type="match status" value="1"/>
</dbReference>
<dbReference type="Pfam" id="PF03852">
    <property type="entry name" value="Vsr"/>
    <property type="match status" value="1"/>
</dbReference>
<evidence type="ECO:0000256" key="4">
    <source>
        <dbReference type="ARBA" id="ARBA00022801"/>
    </source>
</evidence>
<dbReference type="CDD" id="cd00221">
    <property type="entry name" value="Vsr"/>
    <property type="match status" value="1"/>
</dbReference>
<sequence>MSSPAIRGRDPEVTSRVMSKVRSRDTKPELALRRAIHARGGRYRLHPRDVVGTPDLVVRSKKVAVFVDGDLWHGNPAEWVRRGLPDLASMFPNRTEFWVRKIEQNVARDREVNATLRSSGWRVVRLWASDILADPDAAAGLVMASFNGDAGLE</sequence>
<evidence type="ECO:0000256" key="7">
    <source>
        <dbReference type="SAM" id="MobiDB-lite"/>
    </source>
</evidence>
<gene>
    <name evidence="8" type="ORF">R4198_12525</name>
</gene>
<keyword evidence="5" id="KW-0234">DNA repair</keyword>
<reference evidence="8 9" key="1">
    <citation type="submission" date="2023-10" db="EMBL/GenBank/DDBJ databases">
        <title>Development of a sustainable strategy for remediation of hydrocarbon-contaminated territories based on the waste exchange concept.</title>
        <authorList>
            <person name="Krivoruchko A."/>
        </authorList>
    </citation>
    <scope>NUCLEOTIDE SEQUENCE [LARGE SCALE GENOMIC DNA]</scope>
    <source>
        <strain evidence="8 9">IEGM 1236</strain>
    </source>
</reference>
<comment type="similarity">
    <text evidence="6">Belongs to the Vsr family.</text>
</comment>
<keyword evidence="4" id="KW-0378">Hydrolase</keyword>
<proteinExistence type="inferred from homology"/>
<evidence type="ECO:0000313" key="9">
    <source>
        <dbReference type="Proteomes" id="UP001185792"/>
    </source>
</evidence>
<evidence type="ECO:0000313" key="8">
    <source>
        <dbReference type="EMBL" id="MDV7134523.1"/>
    </source>
</evidence>
<keyword evidence="1" id="KW-0540">Nuclease</keyword>
<evidence type="ECO:0000256" key="3">
    <source>
        <dbReference type="ARBA" id="ARBA00022763"/>
    </source>
</evidence>
<keyword evidence="2 8" id="KW-0255">Endonuclease</keyword>
<dbReference type="Proteomes" id="UP001185792">
    <property type="component" value="Unassembled WGS sequence"/>
</dbReference>
<dbReference type="GO" id="GO:0004519">
    <property type="term" value="F:endonuclease activity"/>
    <property type="evidence" value="ECO:0007669"/>
    <property type="project" value="UniProtKB-KW"/>
</dbReference>
<keyword evidence="9" id="KW-1185">Reference proteome</keyword>
<organism evidence="8 9">
    <name type="scientific">Williamsia marianensis</name>
    <dbReference type="NCBI Taxonomy" id="85044"/>
    <lineage>
        <taxon>Bacteria</taxon>
        <taxon>Bacillati</taxon>
        <taxon>Actinomycetota</taxon>
        <taxon>Actinomycetes</taxon>
        <taxon>Mycobacteriales</taxon>
        <taxon>Nocardiaceae</taxon>
        <taxon>Williamsia</taxon>
    </lineage>
</organism>
<evidence type="ECO:0000256" key="2">
    <source>
        <dbReference type="ARBA" id="ARBA00022759"/>
    </source>
</evidence>
<protein>
    <submittedName>
        <fullName evidence="8">Very short patch repair endonuclease</fullName>
    </submittedName>
</protein>
<dbReference type="EMBL" id="JAWLUM010000002">
    <property type="protein sequence ID" value="MDV7134523.1"/>
    <property type="molecule type" value="Genomic_DNA"/>
</dbReference>
<keyword evidence="3" id="KW-0227">DNA damage</keyword>
<comment type="caution">
    <text evidence="8">The sequence shown here is derived from an EMBL/GenBank/DDBJ whole genome shotgun (WGS) entry which is preliminary data.</text>
</comment>
<dbReference type="Gene3D" id="3.40.960.10">
    <property type="entry name" value="VSR Endonuclease"/>
    <property type="match status" value="1"/>
</dbReference>